<keyword evidence="5 7" id="KW-1133">Transmembrane helix</keyword>
<keyword evidence="4 7" id="KW-0812">Transmembrane</keyword>
<evidence type="ECO:0000256" key="2">
    <source>
        <dbReference type="ARBA" id="ARBA00006162"/>
    </source>
</evidence>
<feature type="transmembrane region" description="Helical" evidence="7">
    <location>
        <begin position="446"/>
        <end position="466"/>
    </location>
</feature>
<feature type="transmembrane region" description="Helical" evidence="7">
    <location>
        <begin position="113"/>
        <end position="133"/>
    </location>
</feature>
<dbReference type="InterPro" id="IPR044049">
    <property type="entry name" value="EccD_transm"/>
</dbReference>
<feature type="transmembrane region" description="Helical" evidence="7">
    <location>
        <begin position="139"/>
        <end position="156"/>
    </location>
</feature>
<evidence type="ECO:0000313" key="10">
    <source>
        <dbReference type="Proteomes" id="UP000249886"/>
    </source>
</evidence>
<dbReference type="AlphaFoldDB" id="A0A3S5BMZ6"/>
<accession>A0A3S5BMZ6</accession>
<dbReference type="InterPro" id="IPR006707">
    <property type="entry name" value="T7SS_EccD"/>
</dbReference>
<feature type="transmembrane region" description="Helical" evidence="7">
    <location>
        <begin position="161"/>
        <end position="179"/>
    </location>
</feature>
<dbReference type="EMBL" id="UARK01000001">
    <property type="protein sequence ID" value="SPW24015.1"/>
    <property type="molecule type" value="Genomic_DNA"/>
</dbReference>
<sequence>MTTINTSHTLRLTVRIELFDASTSIDLTIPTSSSLAEIIDEILAIANLPTNPAPWCATTVAGQELDPTIPLAQCHLTQGDILVISPITETPTPVVRDAAELLENLTQATPPPIGTVFCAGLAGLLGLILLVATLPGVPLILRLLIPVVAALGMLLWTRKLFFTPITVGGISLTTLIAIAGSPTLPTGAHMSDSQFARMWALACACAGIVLIVSTLLLRFITPHISTISTLITIGSSLIIMAVGACFYHPPLIALTDPTWSWLVNAAALVVAVGIITLAFSPLLSIKIAGVRVPQLPTSGQDLSISDANQTDTPRRALLAQHILDGIMIGLGCVLSPAIIVVCGWAPQRNFSFALAVCMCLSLVVHAHRHHGSPRTWSLWIPAMAAACGTALSASPHLIDSTAPPAHPGLIIAAFLVSTIVFTAPGWAKHLTDLEPTTVVWVERAELLSIAACLPLALHLVGLFSLLRGIAL</sequence>
<dbReference type="RefSeq" id="WP_005523895.1">
    <property type="nucleotide sequence ID" value="NZ_CAUUEQ010000006.1"/>
</dbReference>
<feature type="transmembrane region" description="Helical" evidence="7">
    <location>
        <begin position="227"/>
        <end position="249"/>
    </location>
</feature>
<dbReference type="GeneID" id="84573177"/>
<evidence type="ECO:0000256" key="6">
    <source>
        <dbReference type="ARBA" id="ARBA00023136"/>
    </source>
</evidence>
<feature type="transmembrane region" description="Helical" evidence="7">
    <location>
        <begin position="322"/>
        <end position="344"/>
    </location>
</feature>
<comment type="similarity">
    <text evidence="2">Belongs to the EccD/Snm4 family.</text>
</comment>
<dbReference type="NCBIfam" id="TIGR03920">
    <property type="entry name" value="T7SS_EccD"/>
    <property type="match status" value="1"/>
</dbReference>
<feature type="transmembrane region" description="Helical" evidence="7">
    <location>
        <begin position="261"/>
        <end position="283"/>
    </location>
</feature>
<evidence type="ECO:0000256" key="5">
    <source>
        <dbReference type="ARBA" id="ARBA00022989"/>
    </source>
</evidence>
<evidence type="ECO:0000256" key="4">
    <source>
        <dbReference type="ARBA" id="ARBA00022692"/>
    </source>
</evidence>
<keyword evidence="6 7" id="KW-0472">Membrane</keyword>
<evidence type="ECO:0000256" key="3">
    <source>
        <dbReference type="ARBA" id="ARBA00022475"/>
    </source>
</evidence>
<dbReference type="Proteomes" id="UP000249886">
    <property type="component" value="Unassembled WGS sequence"/>
</dbReference>
<gene>
    <name evidence="9" type="ORF">NCTC10254_00379</name>
</gene>
<feature type="transmembrane region" description="Helical" evidence="7">
    <location>
        <begin position="378"/>
        <end position="398"/>
    </location>
</feature>
<dbReference type="GO" id="GO:0005886">
    <property type="term" value="C:plasma membrane"/>
    <property type="evidence" value="ECO:0007669"/>
    <property type="project" value="UniProtKB-SubCell"/>
</dbReference>
<dbReference type="Pfam" id="PF19053">
    <property type="entry name" value="EccD"/>
    <property type="match status" value="1"/>
</dbReference>
<comment type="caution">
    <text evidence="9">The sequence shown here is derived from an EMBL/GenBank/DDBJ whole genome shotgun (WGS) entry which is preliminary data.</text>
</comment>
<dbReference type="InterPro" id="IPR024962">
    <property type="entry name" value="YukD-like"/>
</dbReference>
<evidence type="ECO:0000313" key="9">
    <source>
        <dbReference type="EMBL" id="SPW24015.1"/>
    </source>
</evidence>
<organism evidence="9 10">
    <name type="scientific">Corynebacterium matruchotii</name>
    <dbReference type="NCBI Taxonomy" id="43768"/>
    <lineage>
        <taxon>Bacteria</taxon>
        <taxon>Bacillati</taxon>
        <taxon>Actinomycetota</taxon>
        <taxon>Actinomycetes</taxon>
        <taxon>Mycobacteriales</taxon>
        <taxon>Corynebacteriaceae</taxon>
        <taxon>Corynebacterium</taxon>
    </lineage>
</organism>
<evidence type="ECO:0000256" key="7">
    <source>
        <dbReference type="SAM" id="Phobius"/>
    </source>
</evidence>
<evidence type="ECO:0000256" key="1">
    <source>
        <dbReference type="ARBA" id="ARBA00004651"/>
    </source>
</evidence>
<feature type="transmembrane region" description="Helical" evidence="7">
    <location>
        <begin position="199"/>
        <end position="220"/>
    </location>
</feature>
<protein>
    <submittedName>
        <fullName evidence="9">Membrane protein</fullName>
    </submittedName>
</protein>
<keyword evidence="3" id="KW-1003">Cell membrane</keyword>
<proteinExistence type="inferred from homology"/>
<feature type="domain" description="EccD-like transmembrane" evidence="8">
    <location>
        <begin position="118"/>
        <end position="469"/>
    </location>
</feature>
<evidence type="ECO:0000259" key="8">
    <source>
        <dbReference type="Pfam" id="PF19053"/>
    </source>
</evidence>
<feature type="transmembrane region" description="Helical" evidence="7">
    <location>
        <begin position="404"/>
        <end position="426"/>
    </location>
</feature>
<reference evidence="9 10" key="1">
    <citation type="submission" date="2018-06" db="EMBL/GenBank/DDBJ databases">
        <authorList>
            <consortium name="Pathogen Informatics"/>
            <person name="Doyle S."/>
        </authorList>
    </citation>
    <scope>NUCLEOTIDE SEQUENCE [LARGE SCALE GENOMIC DNA]</scope>
    <source>
        <strain evidence="9 10">NCTC10254</strain>
    </source>
</reference>
<comment type="subcellular location">
    <subcellularLocation>
        <location evidence="1">Cell membrane</location>
        <topology evidence="1">Multi-pass membrane protein</topology>
    </subcellularLocation>
</comment>
<dbReference type="Pfam" id="PF08817">
    <property type="entry name" value="YukD"/>
    <property type="match status" value="1"/>
</dbReference>
<name>A0A3S5BMZ6_9CORY</name>